<feature type="non-terminal residue" evidence="1">
    <location>
        <position position="14"/>
    </location>
</feature>
<evidence type="ECO:0000313" key="2">
    <source>
        <dbReference type="Proteomes" id="UP001057375"/>
    </source>
</evidence>
<gene>
    <name evidence="1" type="ORF">ADUPG1_003709</name>
</gene>
<reference evidence="1" key="1">
    <citation type="submission" date="2022-03" db="EMBL/GenBank/DDBJ databases">
        <title>Draft genome sequence of Aduncisulcus paluster, a free-living microaerophilic Fornicata.</title>
        <authorList>
            <person name="Yuyama I."/>
            <person name="Kume K."/>
            <person name="Tamura T."/>
            <person name="Inagaki Y."/>
            <person name="Hashimoto T."/>
        </authorList>
    </citation>
    <scope>NUCLEOTIDE SEQUENCE</scope>
    <source>
        <strain evidence="1">NY0171</strain>
    </source>
</reference>
<name>A0ABQ5L0F3_9EUKA</name>
<dbReference type="Proteomes" id="UP001057375">
    <property type="component" value="Unassembled WGS sequence"/>
</dbReference>
<accession>A0ABQ5L0F3</accession>
<keyword evidence="2" id="KW-1185">Reference proteome</keyword>
<organism evidence="1 2">
    <name type="scientific">Aduncisulcus paluster</name>
    <dbReference type="NCBI Taxonomy" id="2918883"/>
    <lineage>
        <taxon>Eukaryota</taxon>
        <taxon>Metamonada</taxon>
        <taxon>Carpediemonas-like organisms</taxon>
        <taxon>Aduncisulcus</taxon>
    </lineage>
</organism>
<dbReference type="EMBL" id="BQXS01005186">
    <property type="protein sequence ID" value="GKT37771.1"/>
    <property type="molecule type" value="Genomic_DNA"/>
</dbReference>
<proteinExistence type="predicted"/>
<protein>
    <submittedName>
        <fullName evidence="1">Uncharacterized protein</fullName>
    </submittedName>
</protein>
<comment type="caution">
    <text evidence="1">The sequence shown here is derived from an EMBL/GenBank/DDBJ whole genome shotgun (WGS) entry which is preliminary data.</text>
</comment>
<evidence type="ECO:0000313" key="1">
    <source>
        <dbReference type="EMBL" id="GKT37771.1"/>
    </source>
</evidence>
<sequence>MLQLRALPLCQYPQ</sequence>